<dbReference type="AlphaFoldDB" id="A0AAE5TJM3"/>
<accession>A0AAE5TJM3</accession>
<organism evidence="1 2">
    <name type="scientific">Avibacterium paragallinarum</name>
    <name type="common">Haemophilus gallinarum</name>
    <dbReference type="NCBI Taxonomy" id="728"/>
    <lineage>
        <taxon>Bacteria</taxon>
        <taxon>Pseudomonadati</taxon>
        <taxon>Pseudomonadota</taxon>
        <taxon>Gammaproteobacteria</taxon>
        <taxon>Pasteurellales</taxon>
        <taxon>Pasteurellaceae</taxon>
        <taxon>Avibacterium</taxon>
    </lineage>
</organism>
<dbReference type="Proteomes" id="UP000247594">
    <property type="component" value="Unassembled WGS sequence"/>
</dbReference>
<name>A0AAE5TJM3_AVIPA</name>
<dbReference type="EMBL" id="QJPJ01000004">
    <property type="protein sequence ID" value="PXZ39741.1"/>
    <property type="molecule type" value="Genomic_DNA"/>
</dbReference>
<comment type="caution">
    <text evidence="1">The sequence shown here is derived from an EMBL/GenBank/DDBJ whole genome shotgun (WGS) entry which is preliminary data.</text>
</comment>
<reference evidence="1 2" key="1">
    <citation type="submission" date="2018-06" db="EMBL/GenBank/DDBJ databases">
        <authorList>
            <person name="Teymurazov M."/>
            <person name="Kislichkina A."/>
            <person name="Abaymova A."/>
            <person name="Mukhina T."/>
            <person name="Mayskaya N."/>
            <person name="Svetoch E."/>
            <person name="Bogun A."/>
        </authorList>
    </citation>
    <scope>NUCLEOTIDE SEQUENCE [LARGE SCALE GENOMIC DNA]</scope>
    <source>
        <strain evidence="1 2">SCPM-O-B-8406</strain>
    </source>
</reference>
<proteinExistence type="predicted"/>
<gene>
    <name evidence="1" type="ORF">DM482_03130</name>
</gene>
<protein>
    <submittedName>
        <fullName evidence="1">Uncharacterized protein</fullName>
    </submittedName>
</protein>
<sequence length="81" mass="9363">MRFKLGEIIAIFFSARYGKAGKIGIKNTALYFPVVLLCLTERFVLYRFKALYERENNLVILKQLDKICSLRSGSPKINTPY</sequence>
<evidence type="ECO:0000313" key="1">
    <source>
        <dbReference type="EMBL" id="PXZ39741.1"/>
    </source>
</evidence>
<evidence type="ECO:0000313" key="2">
    <source>
        <dbReference type="Proteomes" id="UP000247594"/>
    </source>
</evidence>